<reference evidence="3" key="1">
    <citation type="journal article" date="2019" name="Int. J. Syst. Evol. Microbiol.">
        <title>The Global Catalogue of Microorganisms (GCM) 10K type strain sequencing project: providing services to taxonomists for standard genome sequencing and annotation.</title>
        <authorList>
            <consortium name="The Broad Institute Genomics Platform"/>
            <consortium name="The Broad Institute Genome Sequencing Center for Infectious Disease"/>
            <person name="Wu L."/>
            <person name="Ma J."/>
        </authorList>
    </citation>
    <scope>NUCLEOTIDE SEQUENCE [LARGE SCALE GENOMIC DNA]</scope>
    <source>
        <strain evidence="3">CGMCC 1.15643</strain>
    </source>
</reference>
<dbReference type="EMBL" id="JBHSLI010000001">
    <property type="protein sequence ID" value="MFC5291973.1"/>
    <property type="molecule type" value="Genomic_DNA"/>
</dbReference>
<keyword evidence="1" id="KW-0812">Transmembrane</keyword>
<organism evidence="2 3">
    <name type="scientific">Bosea minatitlanensis</name>
    <dbReference type="NCBI Taxonomy" id="128782"/>
    <lineage>
        <taxon>Bacteria</taxon>
        <taxon>Pseudomonadati</taxon>
        <taxon>Pseudomonadota</taxon>
        <taxon>Alphaproteobacteria</taxon>
        <taxon>Hyphomicrobiales</taxon>
        <taxon>Boseaceae</taxon>
        <taxon>Bosea</taxon>
    </lineage>
</organism>
<evidence type="ECO:0000256" key="1">
    <source>
        <dbReference type="SAM" id="Phobius"/>
    </source>
</evidence>
<proteinExistence type="predicted"/>
<feature type="transmembrane region" description="Helical" evidence="1">
    <location>
        <begin position="41"/>
        <end position="64"/>
    </location>
</feature>
<dbReference type="Pfam" id="PF05437">
    <property type="entry name" value="AzlD"/>
    <property type="match status" value="1"/>
</dbReference>
<protein>
    <submittedName>
        <fullName evidence="2">AzlD family protein</fullName>
    </submittedName>
</protein>
<keyword evidence="1" id="KW-1133">Transmembrane helix</keyword>
<comment type="caution">
    <text evidence="2">The sequence shown here is derived from an EMBL/GenBank/DDBJ whole genome shotgun (WGS) entry which is preliminary data.</text>
</comment>
<name>A0ABW0F061_9HYPH</name>
<dbReference type="InterPro" id="IPR008407">
    <property type="entry name" value="Brnchd-chn_aa_trnsp_AzlD"/>
</dbReference>
<feature type="transmembrane region" description="Helical" evidence="1">
    <location>
        <begin position="70"/>
        <end position="95"/>
    </location>
</feature>
<evidence type="ECO:0000313" key="3">
    <source>
        <dbReference type="Proteomes" id="UP001595976"/>
    </source>
</evidence>
<dbReference type="RefSeq" id="WP_158443256.1">
    <property type="nucleotide sequence ID" value="NZ_JAOAOS010000001.1"/>
</dbReference>
<keyword evidence="3" id="KW-1185">Reference proteome</keyword>
<accession>A0ABW0F061</accession>
<gene>
    <name evidence="2" type="ORF">ACFPK2_03110</name>
</gene>
<keyword evidence="1" id="KW-0472">Membrane</keyword>
<feature type="transmembrane region" description="Helical" evidence="1">
    <location>
        <begin position="6"/>
        <end position="29"/>
    </location>
</feature>
<evidence type="ECO:0000313" key="2">
    <source>
        <dbReference type="EMBL" id="MFC5291973.1"/>
    </source>
</evidence>
<dbReference type="Proteomes" id="UP001595976">
    <property type="component" value="Unassembled WGS sequence"/>
</dbReference>
<sequence>MSVDPVNFLAFLGMAIVTYVTRVAGLALAGRLNLSPRAQAAFDAIPPAVLVAVIAPSALATGWAETAAAAIAALAATRLPLLAVVAVGVVAVVAFRAVM</sequence>